<dbReference type="GO" id="GO:0009252">
    <property type="term" value="P:peptidoglycan biosynthetic process"/>
    <property type="evidence" value="ECO:0007669"/>
    <property type="project" value="UniProtKB-KW"/>
</dbReference>
<evidence type="ECO:0000256" key="11">
    <source>
        <dbReference type="ARBA" id="ARBA00023136"/>
    </source>
</evidence>
<dbReference type="GO" id="GO:0032153">
    <property type="term" value="C:cell division site"/>
    <property type="evidence" value="ECO:0007669"/>
    <property type="project" value="TreeGrafter"/>
</dbReference>
<evidence type="ECO:0000256" key="17">
    <source>
        <dbReference type="ARBA" id="ARBA00041185"/>
    </source>
</evidence>
<feature type="transmembrane region" description="Helical" evidence="21">
    <location>
        <begin position="298"/>
        <end position="323"/>
    </location>
</feature>
<comment type="subcellular location">
    <subcellularLocation>
        <location evidence="1">Cell membrane</location>
        <topology evidence="1">Multi-pass membrane protein</topology>
    </subcellularLocation>
</comment>
<evidence type="ECO:0000256" key="10">
    <source>
        <dbReference type="ARBA" id="ARBA00022989"/>
    </source>
</evidence>
<keyword evidence="7 21" id="KW-0812">Transmembrane</keyword>
<keyword evidence="10 21" id="KW-1133">Transmembrane helix</keyword>
<comment type="pathway">
    <text evidence="2">Cell wall biogenesis; peptidoglycan biosynthesis.</text>
</comment>
<dbReference type="GO" id="GO:0015648">
    <property type="term" value="F:lipid-linked peptidoglycan transporter activity"/>
    <property type="evidence" value="ECO:0007669"/>
    <property type="project" value="TreeGrafter"/>
</dbReference>
<organism evidence="22 23">
    <name type="scientific">Velamenicoccus archaeovorus</name>
    <dbReference type="NCBI Taxonomy" id="1930593"/>
    <lineage>
        <taxon>Bacteria</taxon>
        <taxon>Pseudomonadati</taxon>
        <taxon>Candidatus Omnitrophota</taxon>
        <taxon>Candidatus Velamenicoccus</taxon>
    </lineage>
</organism>
<feature type="transmembrane region" description="Helical" evidence="21">
    <location>
        <begin position="136"/>
        <end position="156"/>
    </location>
</feature>
<reference evidence="22 23" key="1">
    <citation type="submission" date="2017-01" db="EMBL/GenBank/DDBJ databases">
        <title>First insights into the biology of 'candidatus Vampirococcus archaeovorus'.</title>
        <authorList>
            <person name="Kizina J."/>
            <person name="Jordan S."/>
            <person name="Stueber K."/>
            <person name="Reinhardt R."/>
            <person name="Harder J."/>
        </authorList>
    </citation>
    <scope>NUCLEOTIDE SEQUENCE [LARGE SCALE GENOMIC DNA]</scope>
    <source>
        <strain evidence="22 23">LiM</strain>
    </source>
</reference>
<evidence type="ECO:0000256" key="16">
    <source>
        <dbReference type="ARBA" id="ARBA00038053"/>
    </source>
</evidence>
<dbReference type="NCBIfam" id="TIGR02210">
    <property type="entry name" value="rodA_shape"/>
    <property type="match status" value="1"/>
</dbReference>
<keyword evidence="23" id="KW-1185">Reference proteome</keyword>
<evidence type="ECO:0000256" key="14">
    <source>
        <dbReference type="ARBA" id="ARBA00032370"/>
    </source>
</evidence>
<dbReference type="InterPro" id="IPR018365">
    <property type="entry name" value="Cell_cycle_FtsW-rel_CS"/>
</dbReference>
<dbReference type="Pfam" id="PF01098">
    <property type="entry name" value="FTSW_RODA_SPOVE"/>
    <property type="match status" value="1"/>
</dbReference>
<feature type="transmembrane region" description="Helical" evidence="21">
    <location>
        <begin position="6"/>
        <end position="26"/>
    </location>
</feature>
<dbReference type="GO" id="GO:0008360">
    <property type="term" value="P:regulation of cell shape"/>
    <property type="evidence" value="ECO:0007669"/>
    <property type="project" value="UniProtKB-KW"/>
</dbReference>
<keyword evidence="5" id="KW-0328">Glycosyltransferase</keyword>
<keyword evidence="9" id="KW-0573">Peptidoglycan synthesis</keyword>
<evidence type="ECO:0000256" key="4">
    <source>
        <dbReference type="ARBA" id="ARBA00022618"/>
    </source>
</evidence>
<feature type="transmembrane region" description="Helical" evidence="21">
    <location>
        <begin position="73"/>
        <end position="91"/>
    </location>
</feature>
<evidence type="ECO:0000313" key="23">
    <source>
        <dbReference type="Proteomes" id="UP000287243"/>
    </source>
</evidence>
<protein>
    <recommendedName>
        <fullName evidence="17">Probable peptidoglycan glycosyltransferase FtsW</fullName>
        <ecNumber evidence="19">2.4.99.28</ecNumber>
    </recommendedName>
    <alternativeName>
        <fullName evidence="18">Cell division protein FtsW</fullName>
    </alternativeName>
    <alternativeName>
        <fullName evidence="15">Cell wall polymerase</fullName>
    </alternativeName>
    <alternativeName>
        <fullName evidence="14">Peptidoglycan polymerase</fullName>
    </alternativeName>
</protein>
<comment type="catalytic activity">
    <reaction evidence="20">
        <text>[GlcNAc-(1-&gt;4)-Mur2Ac(oyl-L-Ala-gamma-D-Glu-L-Lys-D-Ala-D-Ala)](n)-di-trans,octa-cis-undecaprenyl diphosphate + beta-D-GlcNAc-(1-&gt;4)-Mur2Ac(oyl-L-Ala-gamma-D-Glu-L-Lys-D-Ala-D-Ala)-di-trans,octa-cis-undecaprenyl diphosphate = [GlcNAc-(1-&gt;4)-Mur2Ac(oyl-L-Ala-gamma-D-Glu-L-Lys-D-Ala-D-Ala)](n+1)-di-trans,octa-cis-undecaprenyl diphosphate + di-trans,octa-cis-undecaprenyl diphosphate + H(+)</text>
        <dbReference type="Rhea" id="RHEA:23708"/>
        <dbReference type="Rhea" id="RHEA-COMP:9602"/>
        <dbReference type="Rhea" id="RHEA-COMP:9603"/>
        <dbReference type="ChEBI" id="CHEBI:15378"/>
        <dbReference type="ChEBI" id="CHEBI:58405"/>
        <dbReference type="ChEBI" id="CHEBI:60033"/>
        <dbReference type="ChEBI" id="CHEBI:78435"/>
        <dbReference type="EC" id="2.4.99.28"/>
    </reaction>
</comment>
<sequence>MRNARISVFVTMLVLICIGIVMIYSASSIFTWQASGESYGLLKKQCLYLFIGCIAMVCTMAVDYHLLRRIAKPLLIFSVIPLVLVLVPGISREVGGAKRWLHIAGFNYQPTEFVKVALIVYLADYLNRKAAYLKEFWRGFVPPICVLGVITLLVLLQPDLGTAVSFVVLTFTMLFVSGIRLSHMVISAVSALPVLYLLVFRVPYRRARILAFLNPWLDPQGTGFQIIQSQIALGSGGIFGLGLGQGRQKLFYLPAAHTDFIFSIITEELGLVGACAVILLFIFLIWQMGRIIRKVNDPFGKLVCVGVMTLIAFSAVVNIGVSIGALPTKGLPLPFISYGGSSLVFYMVAVGLLLNVSKSEEVAL</sequence>
<dbReference type="OrthoDB" id="9768187at2"/>
<dbReference type="PROSITE" id="PS00428">
    <property type="entry name" value="FTSW_RODA_SPOVE"/>
    <property type="match status" value="1"/>
</dbReference>
<keyword evidence="11 21" id="KW-0472">Membrane</keyword>
<dbReference type="InterPro" id="IPR011923">
    <property type="entry name" value="RodA/MrdB"/>
</dbReference>
<evidence type="ECO:0000256" key="13">
    <source>
        <dbReference type="ARBA" id="ARBA00023316"/>
    </source>
</evidence>
<evidence type="ECO:0000256" key="20">
    <source>
        <dbReference type="ARBA" id="ARBA00049902"/>
    </source>
</evidence>
<dbReference type="GO" id="GO:0008955">
    <property type="term" value="F:peptidoglycan glycosyltransferase activity"/>
    <property type="evidence" value="ECO:0007669"/>
    <property type="project" value="UniProtKB-EC"/>
</dbReference>
<dbReference type="NCBIfam" id="TIGR02614">
    <property type="entry name" value="ftsW"/>
    <property type="match status" value="1"/>
</dbReference>
<evidence type="ECO:0000256" key="9">
    <source>
        <dbReference type="ARBA" id="ARBA00022984"/>
    </source>
</evidence>
<evidence type="ECO:0000256" key="8">
    <source>
        <dbReference type="ARBA" id="ARBA00022960"/>
    </source>
</evidence>
<comment type="similarity">
    <text evidence="16">Belongs to the SEDS family. FtsW subfamily.</text>
</comment>
<evidence type="ECO:0000256" key="5">
    <source>
        <dbReference type="ARBA" id="ARBA00022676"/>
    </source>
</evidence>
<dbReference type="GO" id="GO:0071555">
    <property type="term" value="P:cell wall organization"/>
    <property type="evidence" value="ECO:0007669"/>
    <property type="project" value="UniProtKB-KW"/>
</dbReference>
<evidence type="ECO:0000256" key="12">
    <source>
        <dbReference type="ARBA" id="ARBA00023306"/>
    </source>
</evidence>
<keyword evidence="4 22" id="KW-0132">Cell division</keyword>
<dbReference type="PANTHER" id="PTHR30474:SF2">
    <property type="entry name" value="PEPTIDOGLYCAN GLYCOSYLTRANSFERASE FTSW-RELATED"/>
    <property type="match status" value="1"/>
</dbReference>
<feature type="transmembrane region" description="Helical" evidence="21">
    <location>
        <begin position="186"/>
        <end position="204"/>
    </location>
</feature>
<feature type="transmembrane region" description="Helical" evidence="21">
    <location>
        <begin position="335"/>
        <end position="356"/>
    </location>
</feature>
<dbReference type="Proteomes" id="UP000287243">
    <property type="component" value="Chromosome"/>
</dbReference>
<evidence type="ECO:0000256" key="2">
    <source>
        <dbReference type="ARBA" id="ARBA00004752"/>
    </source>
</evidence>
<name>A0A410P5A6_VELA1</name>
<evidence type="ECO:0000256" key="1">
    <source>
        <dbReference type="ARBA" id="ARBA00004651"/>
    </source>
</evidence>
<evidence type="ECO:0000256" key="19">
    <source>
        <dbReference type="ARBA" id="ARBA00044770"/>
    </source>
</evidence>
<gene>
    <name evidence="22" type="ORF">BU251_05755</name>
</gene>
<evidence type="ECO:0000256" key="15">
    <source>
        <dbReference type="ARBA" id="ARBA00033270"/>
    </source>
</evidence>
<evidence type="ECO:0000313" key="22">
    <source>
        <dbReference type="EMBL" id="QAT17268.1"/>
    </source>
</evidence>
<feature type="transmembrane region" description="Helical" evidence="21">
    <location>
        <begin position="260"/>
        <end position="286"/>
    </location>
</feature>
<evidence type="ECO:0000256" key="18">
    <source>
        <dbReference type="ARBA" id="ARBA00041418"/>
    </source>
</evidence>
<keyword evidence="3" id="KW-1003">Cell membrane</keyword>
<dbReference type="RefSeq" id="WP_128700053.1">
    <property type="nucleotide sequence ID" value="NZ_CP019384.1"/>
</dbReference>
<keyword evidence="13" id="KW-0961">Cell wall biogenesis/degradation</keyword>
<evidence type="ECO:0000256" key="7">
    <source>
        <dbReference type="ARBA" id="ARBA00022692"/>
    </source>
</evidence>
<dbReference type="InterPro" id="IPR013437">
    <property type="entry name" value="FtsW"/>
</dbReference>
<dbReference type="AlphaFoldDB" id="A0A410P5A6"/>
<feature type="transmembrane region" description="Helical" evidence="21">
    <location>
        <begin position="47"/>
        <end position="67"/>
    </location>
</feature>
<accession>A0A410P5A6</accession>
<dbReference type="EMBL" id="CP019384">
    <property type="protein sequence ID" value="QAT17268.1"/>
    <property type="molecule type" value="Genomic_DNA"/>
</dbReference>
<evidence type="ECO:0000256" key="3">
    <source>
        <dbReference type="ARBA" id="ARBA00022475"/>
    </source>
</evidence>
<dbReference type="GO" id="GO:0051301">
    <property type="term" value="P:cell division"/>
    <property type="evidence" value="ECO:0007669"/>
    <property type="project" value="UniProtKB-KW"/>
</dbReference>
<dbReference type="GO" id="GO:0005886">
    <property type="term" value="C:plasma membrane"/>
    <property type="evidence" value="ECO:0007669"/>
    <property type="project" value="UniProtKB-SubCell"/>
</dbReference>
<dbReference type="EC" id="2.4.99.28" evidence="19"/>
<keyword evidence="6" id="KW-0808">Transferase</keyword>
<evidence type="ECO:0000256" key="21">
    <source>
        <dbReference type="SAM" id="Phobius"/>
    </source>
</evidence>
<proteinExistence type="inferred from homology"/>
<dbReference type="KEGG" id="vai:BU251_05755"/>
<keyword evidence="8" id="KW-0133">Cell shape</keyword>
<dbReference type="PANTHER" id="PTHR30474">
    <property type="entry name" value="CELL CYCLE PROTEIN"/>
    <property type="match status" value="1"/>
</dbReference>
<evidence type="ECO:0000256" key="6">
    <source>
        <dbReference type="ARBA" id="ARBA00022679"/>
    </source>
</evidence>
<dbReference type="InterPro" id="IPR001182">
    <property type="entry name" value="FtsW/RodA"/>
</dbReference>
<keyword evidence="12" id="KW-0131">Cell cycle</keyword>